<proteinExistence type="predicted"/>
<evidence type="ECO:0000313" key="3">
    <source>
        <dbReference type="Proteomes" id="UP000325081"/>
    </source>
</evidence>
<reference evidence="3" key="1">
    <citation type="journal article" date="2019" name="Curr. Biol.">
        <title>Genome Sequence of Striga asiatica Provides Insight into the Evolution of Plant Parasitism.</title>
        <authorList>
            <person name="Yoshida S."/>
            <person name="Kim S."/>
            <person name="Wafula E.K."/>
            <person name="Tanskanen J."/>
            <person name="Kim Y.M."/>
            <person name="Honaas L."/>
            <person name="Yang Z."/>
            <person name="Spallek T."/>
            <person name="Conn C.E."/>
            <person name="Ichihashi Y."/>
            <person name="Cheong K."/>
            <person name="Cui S."/>
            <person name="Der J.P."/>
            <person name="Gundlach H."/>
            <person name="Jiao Y."/>
            <person name="Hori C."/>
            <person name="Ishida J.K."/>
            <person name="Kasahara H."/>
            <person name="Kiba T."/>
            <person name="Kim M.S."/>
            <person name="Koo N."/>
            <person name="Laohavisit A."/>
            <person name="Lee Y.H."/>
            <person name="Lumba S."/>
            <person name="McCourt P."/>
            <person name="Mortimer J.C."/>
            <person name="Mutuku J.M."/>
            <person name="Nomura T."/>
            <person name="Sasaki-Sekimoto Y."/>
            <person name="Seto Y."/>
            <person name="Wang Y."/>
            <person name="Wakatake T."/>
            <person name="Sakakibara H."/>
            <person name="Demura T."/>
            <person name="Yamaguchi S."/>
            <person name="Yoneyama K."/>
            <person name="Manabe R.I."/>
            <person name="Nelson D.C."/>
            <person name="Schulman A.H."/>
            <person name="Timko M.P."/>
            <person name="dePamphilis C.W."/>
            <person name="Choi D."/>
            <person name="Shirasu K."/>
        </authorList>
    </citation>
    <scope>NUCLEOTIDE SEQUENCE [LARGE SCALE GENOMIC DNA]</scope>
    <source>
        <strain evidence="3">cv. UVA1</strain>
    </source>
</reference>
<accession>A0A5A7QF14</accession>
<protein>
    <submittedName>
        <fullName evidence="2">Response to low sulfur 2</fullName>
    </submittedName>
</protein>
<evidence type="ECO:0000313" key="2">
    <source>
        <dbReference type="EMBL" id="GER43552.1"/>
    </source>
</evidence>
<comment type="caution">
    <text evidence="2">The sequence shown here is derived from an EMBL/GenBank/DDBJ whole genome shotgun (WGS) entry which is preliminary data.</text>
</comment>
<dbReference type="OrthoDB" id="1888446at2759"/>
<gene>
    <name evidence="2" type="ORF">STAS_20410</name>
</gene>
<dbReference type="InterPro" id="IPR039282">
    <property type="entry name" value="LSU"/>
</dbReference>
<dbReference type="PANTHER" id="PTHR34283:SF1">
    <property type="entry name" value="PROTEIN RESPONSE TO LOW SULFUR 1"/>
    <property type="match status" value="1"/>
</dbReference>
<evidence type="ECO:0000256" key="1">
    <source>
        <dbReference type="SAM" id="Coils"/>
    </source>
</evidence>
<dbReference type="PANTHER" id="PTHR34283">
    <property type="entry name" value="PROTEIN RESPONSE TO LOW SULFUR 1"/>
    <property type="match status" value="1"/>
</dbReference>
<keyword evidence="1" id="KW-0175">Coiled coil</keyword>
<keyword evidence="3" id="KW-1185">Reference proteome</keyword>
<dbReference type="Proteomes" id="UP000325081">
    <property type="component" value="Unassembled WGS sequence"/>
</dbReference>
<sequence>MATSDGTAEEALRRRNKELEREVRMSVEREDRMKEELRKVWRRVAVAEEAEERLSSQLGEAEAEAANQAREYRARVMDLMRQLSHAHGLLHQQSSFSTDISQ</sequence>
<dbReference type="AlphaFoldDB" id="A0A5A7QF14"/>
<feature type="coiled-coil region" evidence="1">
    <location>
        <begin position="9"/>
        <end position="82"/>
    </location>
</feature>
<organism evidence="2 3">
    <name type="scientific">Striga asiatica</name>
    <name type="common">Asiatic witchweed</name>
    <name type="synonym">Buchnera asiatica</name>
    <dbReference type="NCBI Taxonomy" id="4170"/>
    <lineage>
        <taxon>Eukaryota</taxon>
        <taxon>Viridiplantae</taxon>
        <taxon>Streptophyta</taxon>
        <taxon>Embryophyta</taxon>
        <taxon>Tracheophyta</taxon>
        <taxon>Spermatophyta</taxon>
        <taxon>Magnoliopsida</taxon>
        <taxon>eudicotyledons</taxon>
        <taxon>Gunneridae</taxon>
        <taxon>Pentapetalae</taxon>
        <taxon>asterids</taxon>
        <taxon>lamiids</taxon>
        <taxon>Lamiales</taxon>
        <taxon>Orobanchaceae</taxon>
        <taxon>Buchnereae</taxon>
        <taxon>Striga</taxon>
    </lineage>
</organism>
<dbReference type="Pfam" id="PF24980">
    <property type="entry name" value="LSU"/>
    <property type="match status" value="1"/>
</dbReference>
<name>A0A5A7QF14_STRAF</name>
<dbReference type="EMBL" id="BKCP01006638">
    <property type="protein sequence ID" value="GER43552.1"/>
    <property type="molecule type" value="Genomic_DNA"/>
</dbReference>
<dbReference type="GO" id="GO:0098869">
    <property type="term" value="P:cellular oxidant detoxification"/>
    <property type="evidence" value="ECO:0007669"/>
    <property type="project" value="InterPro"/>
</dbReference>